<name>A0A7J7MTU3_9MAGN</name>
<evidence type="ECO:0000313" key="3">
    <source>
        <dbReference type="Proteomes" id="UP000541444"/>
    </source>
</evidence>
<evidence type="ECO:0008006" key="4">
    <source>
        <dbReference type="Google" id="ProtNLM"/>
    </source>
</evidence>
<reference evidence="2 3" key="1">
    <citation type="journal article" date="2020" name="IScience">
        <title>Genome Sequencing of the Endangered Kingdonia uniflora (Circaeasteraceae, Ranunculales) Reveals Potential Mechanisms of Evolutionary Specialization.</title>
        <authorList>
            <person name="Sun Y."/>
            <person name="Deng T."/>
            <person name="Zhang A."/>
            <person name="Moore M.J."/>
            <person name="Landis J.B."/>
            <person name="Lin N."/>
            <person name="Zhang H."/>
            <person name="Zhang X."/>
            <person name="Huang J."/>
            <person name="Zhang X."/>
            <person name="Sun H."/>
            <person name="Wang H."/>
        </authorList>
    </citation>
    <scope>NUCLEOTIDE SEQUENCE [LARGE SCALE GENOMIC DNA]</scope>
    <source>
        <strain evidence="2">TB1705</strain>
        <tissue evidence="2">Leaf</tissue>
    </source>
</reference>
<dbReference type="AlphaFoldDB" id="A0A7J7MTU3"/>
<keyword evidence="3" id="KW-1185">Reference proteome</keyword>
<dbReference type="EMBL" id="JACGCM010001235">
    <property type="protein sequence ID" value="KAF6158254.1"/>
    <property type="molecule type" value="Genomic_DNA"/>
</dbReference>
<evidence type="ECO:0000256" key="1">
    <source>
        <dbReference type="SAM" id="MobiDB-lite"/>
    </source>
</evidence>
<evidence type="ECO:0000313" key="2">
    <source>
        <dbReference type="EMBL" id="KAF6158254.1"/>
    </source>
</evidence>
<protein>
    <recommendedName>
        <fullName evidence="4">No apical meristem-associated C-terminal domain-containing protein</fullName>
    </recommendedName>
</protein>
<gene>
    <name evidence="2" type="ORF">GIB67_028678</name>
</gene>
<feature type="region of interest" description="Disordered" evidence="1">
    <location>
        <begin position="70"/>
        <end position="93"/>
    </location>
</feature>
<accession>A0A7J7MTU3</accession>
<comment type="caution">
    <text evidence="2">The sequence shown here is derived from an EMBL/GenBank/DDBJ whole genome shotgun (WGS) entry which is preliminary data.</text>
</comment>
<proteinExistence type="predicted"/>
<dbReference type="Proteomes" id="UP000541444">
    <property type="component" value="Unassembled WGS sequence"/>
</dbReference>
<sequence>MLDELRLEKLHAKEEKERKRTEAMQQWQAKMDSEQAKEDRKIMEKDLSTLSGHQLQYYLQRMQIAAAQLKIRSSSEGDDDKPGGSNMDESDDE</sequence>
<feature type="region of interest" description="Disordered" evidence="1">
    <location>
        <begin position="1"/>
        <end position="39"/>
    </location>
</feature>
<feature type="compositionally biased region" description="Basic and acidic residues" evidence="1">
    <location>
        <begin position="1"/>
        <end position="22"/>
    </location>
</feature>
<organism evidence="2 3">
    <name type="scientific">Kingdonia uniflora</name>
    <dbReference type="NCBI Taxonomy" id="39325"/>
    <lineage>
        <taxon>Eukaryota</taxon>
        <taxon>Viridiplantae</taxon>
        <taxon>Streptophyta</taxon>
        <taxon>Embryophyta</taxon>
        <taxon>Tracheophyta</taxon>
        <taxon>Spermatophyta</taxon>
        <taxon>Magnoliopsida</taxon>
        <taxon>Ranunculales</taxon>
        <taxon>Circaeasteraceae</taxon>
        <taxon>Kingdonia</taxon>
    </lineage>
</organism>